<evidence type="ECO:0000313" key="2">
    <source>
        <dbReference type="Proteomes" id="UP001239111"/>
    </source>
</evidence>
<reference evidence="1" key="1">
    <citation type="submission" date="2023-04" db="EMBL/GenBank/DDBJ databases">
        <title>A chromosome-level genome assembly of the parasitoid wasp Eretmocerus hayati.</title>
        <authorList>
            <person name="Zhong Y."/>
            <person name="Liu S."/>
            <person name="Liu Y."/>
        </authorList>
    </citation>
    <scope>NUCLEOTIDE SEQUENCE</scope>
    <source>
        <strain evidence="1">ZJU_SS_LIU_2023</strain>
    </source>
</reference>
<keyword evidence="2" id="KW-1185">Reference proteome</keyword>
<organism evidence="1 2">
    <name type="scientific">Eretmocerus hayati</name>
    <dbReference type="NCBI Taxonomy" id="131215"/>
    <lineage>
        <taxon>Eukaryota</taxon>
        <taxon>Metazoa</taxon>
        <taxon>Ecdysozoa</taxon>
        <taxon>Arthropoda</taxon>
        <taxon>Hexapoda</taxon>
        <taxon>Insecta</taxon>
        <taxon>Pterygota</taxon>
        <taxon>Neoptera</taxon>
        <taxon>Endopterygota</taxon>
        <taxon>Hymenoptera</taxon>
        <taxon>Apocrita</taxon>
        <taxon>Proctotrupomorpha</taxon>
        <taxon>Chalcidoidea</taxon>
        <taxon>Aphelinidae</taxon>
        <taxon>Aphelininae</taxon>
        <taxon>Eretmocerus</taxon>
    </lineage>
</organism>
<evidence type="ECO:0000313" key="1">
    <source>
        <dbReference type="EMBL" id="KAJ8676908.1"/>
    </source>
</evidence>
<dbReference type="Proteomes" id="UP001239111">
    <property type="component" value="Chromosome 2"/>
</dbReference>
<name>A0ACC2P1D1_9HYME</name>
<gene>
    <name evidence="1" type="ORF">QAD02_012695</name>
</gene>
<protein>
    <submittedName>
        <fullName evidence="1">Uncharacterized protein</fullName>
    </submittedName>
</protein>
<accession>A0ACC2P1D1</accession>
<dbReference type="EMBL" id="CM056742">
    <property type="protein sequence ID" value="KAJ8676908.1"/>
    <property type="molecule type" value="Genomic_DNA"/>
</dbReference>
<proteinExistence type="predicted"/>
<sequence>MTHMRMIFFAGLLEWNIGFIEEILSYSRRQTHREEYVISRPITRNASLRPNLGAESTYSNRRPISSKKFARRPNTELTGNISSEQNFPDDLRLLEGSSNSTDPSSICSTSNSAGTQNVQDEMTDFEHLYIDHTSESARNSFDRCSRQDSDRGTFRDRDGNSSNQSCSHDDRVNVKLKSALKRCRNREEKLRRDNKKLLIRIEELKKQRNFWRAKSWKNNDRKRKNVLKTILNIAIDDQGQEIQAERSNIPFESAQGQIRHDQNDSRPNSEPRSSTSPGSIRKKKCLLLRLSSRMNHSLLGSRNMIIARRRNIKYSKQTERIRTAVTDFLERDENSIVSPSRKDKITRNGKTKQIRFLTDTLYNLHQKYLREGNSPLSRTSFYKFKPFWIVKKKMSARDTCLCKTHDNASLLITKLAFLKILPSPDHHSLLSQLTCDQKNLSCMSRECSKCKDRVITCDKNETVSFYHQWTDEKISRLGAKNKMYDVKVTVKKKVVCTISEMVDKMNQMIPMYLKHVYLMNHQYGFLRKNILDLETNQVHLTCDFSQNYLGKYSREIARTHYGASKKQFSMHTGVFYYKNCDGELCCVSFCTVSEDLSHDGCAIWAHLQPVLGSIKEKVPEVDVIDFQSDGPTTQYKNKTNFQLFRRSCANLNLRRGSWNFTAPGHGKSSADGVGGTVKRLCDSAVLKGQDVMFVDDIIKAVQASSGGKTSIFKITTDDITAISKTVNPEIDSAPNSQKIFQLLWTNETPDILHLNRLSCSECIKTPPCSHFALTPGIWEVESAKSRKSRLKSRVISKEKLDKKGIALKKSIHEKKTKTRREKTQLQPPPDPNVRDNTISSTVWEWCGYGDPYDLEEEVHEWSPIQDNTIDCSYRSMTPECIEIDNVL</sequence>
<comment type="caution">
    <text evidence="1">The sequence shown here is derived from an EMBL/GenBank/DDBJ whole genome shotgun (WGS) entry which is preliminary data.</text>
</comment>